<feature type="repeat" description="WD" evidence="3">
    <location>
        <begin position="187"/>
        <end position="228"/>
    </location>
</feature>
<feature type="repeat" description="WD" evidence="3">
    <location>
        <begin position="230"/>
        <end position="270"/>
    </location>
</feature>
<reference evidence="5" key="1">
    <citation type="submission" date="2023-05" db="EMBL/GenBank/DDBJ databases">
        <authorList>
            <person name="Huff M."/>
        </authorList>
    </citation>
    <scope>NUCLEOTIDE SEQUENCE</scope>
</reference>
<dbReference type="PANTHER" id="PTHR22844:SF387">
    <property type="entry name" value="F3I6.5 PROTEIN"/>
    <property type="match status" value="1"/>
</dbReference>
<dbReference type="Gene3D" id="2.130.10.10">
    <property type="entry name" value="YVTN repeat-like/Quinoprotein amine dehydrogenase"/>
    <property type="match status" value="3"/>
</dbReference>
<dbReference type="InterPro" id="IPR001680">
    <property type="entry name" value="WD40_rpt"/>
</dbReference>
<evidence type="ECO:0000256" key="4">
    <source>
        <dbReference type="SAM" id="MobiDB-lite"/>
    </source>
</evidence>
<keyword evidence="2" id="KW-0677">Repeat</keyword>
<sequence length="422" mass="46177">MGFLPIPNMPCNSDDRDSDQSRSSNLGSNSSSFNSSLYSQYSLPSVPSLTPSTQQVEHPAVAYHRHLATLNGPSYVFSLALAGKHLYSGCSNSEIRVWSSDPSSSPKNPSYDTVGEGYSAVKSILILGDKLFSAHQDHKIRVWKIDQITTHQKYKCIATLPTVNDRCVRLFSAKNYVQVRRHKISTWVHHVDAISALALSRDGSLLYSASWDRTFKVWKTSNFDCLESVWNAHDDAINAIVLSNDAHVYTGSADRMIKVWKKNEGDKKHLQVATLEKHKSAVNALALTTDGIILYSGAASGGSIIVWEKTDSDSRHMAAAGALKGHNKSILCLTIVSDLLCSGSADKTVRIWRRGIGKNHSCLAVFEGHKGPVKCLAAAVDNNHSGDTTGSGTSYSVYSGSLDFDVKIWQIWVPSGMFLQTI</sequence>
<dbReference type="CDD" id="cd00200">
    <property type="entry name" value="WD40"/>
    <property type="match status" value="1"/>
</dbReference>
<dbReference type="InterPro" id="IPR020472">
    <property type="entry name" value="WD40_PAC1"/>
</dbReference>
<feature type="region of interest" description="Disordered" evidence="4">
    <location>
        <begin position="1"/>
        <end position="33"/>
    </location>
</feature>
<dbReference type="InterPro" id="IPR045182">
    <property type="entry name" value="JINGUBANG-like"/>
</dbReference>
<dbReference type="InterPro" id="IPR036322">
    <property type="entry name" value="WD40_repeat_dom_sf"/>
</dbReference>
<dbReference type="PROSITE" id="PS50082">
    <property type="entry name" value="WD_REPEATS_2"/>
    <property type="match status" value="3"/>
</dbReference>
<feature type="compositionally biased region" description="Low complexity" evidence="4">
    <location>
        <begin position="21"/>
        <end position="33"/>
    </location>
</feature>
<evidence type="ECO:0000313" key="6">
    <source>
        <dbReference type="Proteomes" id="UP000834106"/>
    </source>
</evidence>
<protein>
    <submittedName>
        <fullName evidence="5">Uncharacterized protein</fullName>
    </submittedName>
</protein>
<gene>
    <name evidence="5" type="ORF">FPE_LOCUS32616</name>
</gene>
<evidence type="ECO:0000256" key="1">
    <source>
        <dbReference type="ARBA" id="ARBA00022574"/>
    </source>
</evidence>
<dbReference type="PRINTS" id="PR00320">
    <property type="entry name" value="GPROTEINBRPT"/>
</dbReference>
<name>A0AAD2EEJ0_9LAMI</name>
<dbReference type="SUPFAM" id="SSF50978">
    <property type="entry name" value="WD40 repeat-like"/>
    <property type="match status" value="1"/>
</dbReference>
<keyword evidence="6" id="KW-1185">Reference proteome</keyword>
<dbReference type="PANTHER" id="PTHR22844">
    <property type="entry name" value="F-BOX AND WD40 DOMAIN PROTEIN"/>
    <property type="match status" value="1"/>
</dbReference>
<evidence type="ECO:0000313" key="5">
    <source>
        <dbReference type="EMBL" id="CAI9785186.1"/>
    </source>
</evidence>
<feature type="repeat" description="WD" evidence="3">
    <location>
        <begin position="323"/>
        <end position="352"/>
    </location>
</feature>
<evidence type="ECO:0000256" key="3">
    <source>
        <dbReference type="PROSITE-ProRule" id="PRU00221"/>
    </source>
</evidence>
<keyword evidence="1 3" id="KW-0853">WD repeat</keyword>
<dbReference type="InterPro" id="IPR015943">
    <property type="entry name" value="WD40/YVTN_repeat-like_dom_sf"/>
</dbReference>
<dbReference type="AlphaFoldDB" id="A0AAD2EEJ0"/>
<dbReference type="Proteomes" id="UP000834106">
    <property type="component" value="Chromosome 21"/>
</dbReference>
<evidence type="ECO:0000256" key="2">
    <source>
        <dbReference type="ARBA" id="ARBA00022737"/>
    </source>
</evidence>
<proteinExistence type="predicted"/>
<dbReference type="EMBL" id="OU503056">
    <property type="protein sequence ID" value="CAI9785186.1"/>
    <property type="molecule type" value="Genomic_DNA"/>
</dbReference>
<dbReference type="Pfam" id="PF00400">
    <property type="entry name" value="WD40"/>
    <property type="match status" value="5"/>
</dbReference>
<accession>A0AAD2EEJ0</accession>
<dbReference type="SMART" id="SM00320">
    <property type="entry name" value="WD40"/>
    <property type="match status" value="7"/>
</dbReference>
<dbReference type="PROSITE" id="PS50294">
    <property type="entry name" value="WD_REPEATS_REGION"/>
    <property type="match status" value="2"/>
</dbReference>
<organism evidence="5 6">
    <name type="scientific">Fraxinus pennsylvanica</name>
    <dbReference type="NCBI Taxonomy" id="56036"/>
    <lineage>
        <taxon>Eukaryota</taxon>
        <taxon>Viridiplantae</taxon>
        <taxon>Streptophyta</taxon>
        <taxon>Embryophyta</taxon>
        <taxon>Tracheophyta</taxon>
        <taxon>Spermatophyta</taxon>
        <taxon>Magnoliopsida</taxon>
        <taxon>eudicotyledons</taxon>
        <taxon>Gunneridae</taxon>
        <taxon>Pentapetalae</taxon>
        <taxon>asterids</taxon>
        <taxon>lamiids</taxon>
        <taxon>Lamiales</taxon>
        <taxon>Oleaceae</taxon>
        <taxon>Oleeae</taxon>
        <taxon>Fraxinus</taxon>
    </lineage>
</organism>